<dbReference type="Proteomes" id="UP000009144">
    <property type="component" value="Chromosome"/>
</dbReference>
<dbReference type="InterPro" id="IPR010982">
    <property type="entry name" value="Lambda_DNA-bd_dom_sf"/>
</dbReference>
<sequence length="232" mass="26611">MTNKITMRALIDLSPISMTKIANHAGVDQANLSAWFTQDRYLSDDAIERVQFVLGVDDDQLTTSKVFVWRVGRDFGQLQHLVKTCFDKPKLMPLVKKRVKRYELSDLFSQPMATLTDESGHKALLILKTSTFKDAISDARKLPWFSPEYLEDTEWLKPIQDNSRYPFPTPLQASAEAIHEWKKGFISITDFNEMFRGANVMSWEQVIDAATELGLKPAQVMDWLRHITTGQK</sequence>
<name>I1XFN4_METNJ</name>
<dbReference type="SUPFAM" id="SSF47413">
    <property type="entry name" value="lambda repressor-like DNA-binding domains"/>
    <property type="match status" value="1"/>
</dbReference>
<proteinExistence type="predicted"/>
<dbReference type="RefSeq" id="WP_014705578.1">
    <property type="nucleotide sequence ID" value="NC_017857.3"/>
</dbReference>
<keyword evidence="2" id="KW-1185">Reference proteome</keyword>
<protein>
    <submittedName>
        <fullName evidence="1">Uncharacterized protein</fullName>
    </submittedName>
</protein>
<dbReference type="EMBL" id="CP003390">
    <property type="protein sequence ID" value="AFI83203.1"/>
    <property type="molecule type" value="Genomic_DNA"/>
</dbReference>
<evidence type="ECO:0000313" key="1">
    <source>
        <dbReference type="EMBL" id="AFI83203.1"/>
    </source>
</evidence>
<dbReference type="CDD" id="cd00093">
    <property type="entry name" value="HTH_XRE"/>
    <property type="match status" value="1"/>
</dbReference>
<dbReference type="InterPro" id="IPR001387">
    <property type="entry name" value="Cro/C1-type_HTH"/>
</dbReference>
<dbReference type="KEGG" id="mej:Q7A_346"/>
<reference evidence="1 2" key="2">
    <citation type="journal article" date="2013" name="Int. J. Syst. Evol. Microbiol.">
        <title>Methylophaga nitratireducenticrescens sp. nov. and Methylophaga frappieri sp. nov., isolated from the biofilm of the methanol-fed denitrification system treating the seawater at the Montreal Biodome.</title>
        <authorList>
            <person name="Villeneuve C."/>
            <person name="Martineau C."/>
            <person name="Mauffrey F."/>
            <person name="Villemur R."/>
        </authorList>
    </citation>
    <scope>NUCLEOTIDE SEQUENCE [LARGE SCALE GENOMIC DNA]</scope>
    <source>
        <strain evidence="1 2">JAM1</strain>
    </source>
</reference>
<accession>I1XFN4</accession>
<dbReference type="GO" id="GO:0003677">
    <property type="term" value="F:DNA binding"/>
    <property type="evidence" value="ECO:0007669"/>
    <property type="project" value="InterPro"/>
</dbReference>
<dbReference type="HOGENOM" id="CLU_1193730_0_0_6"/>
<dbReference type="STRING" id="754476.Q7A_346"/>
<organism evidence="1 2">
    <name type="scientific">Methylophaga nitratireducenticrescens</name>
    <dbReference type="NCBI Taxonomy" id="754476"/>
    <lineage>
        <taxon>Bacteria</taxon>
        <taxon>Pseudomonadati</taxon>
        <taxon>Pseudomonadota</taxon>
        <taxon>Gammaproteobacteria</taxon>
        <taxon>Thiotrichales</taxon>
        <taxon>Piscirickettsiaceae</taxon>
        <taxon>Methylophaga</taxon>
    </lineage>
</organism>
<gene>
    <name evidence="1" type="ordered locus">Q7A_346</name>
</gene>
<dbReference type="PATRIC" id="fig|754476.3.peg.342"/>
<dbReference type="AlphaFoldDB" id="I1XFN4"/>
<reference evidence="1 2" key="1">
    <citation type="journal article" date="2012" name="J. Bacteriol.">
        <title>Complete genome sequences of Methylophaga sp. strain JAM1 and Methylophaga sp. strain JAM7.</title>
        <authorList>
            <person name="Villeneuve C."/>
            <person name="Martineau C."/>
            <person name="Mauffrey F."/>
            <person name="Villemur R."/>
        </authorList>
    </citation>
    <scope>NUCLEOTIDE SEQUENCE [LARGE SCALE GENOMIC DNA]</scope>
    <source>
        <strain evidence="1 2">JAM1</strain>
    </source>
</reference>
<evidence type="ECO:0000313" key="2">
    <source>
        <dbReference type="Proteomes" id="UP000009144"/>
    </source>
</evidence>